<dbReference type="EMBL" id="LCWF01000104">
    <property type="protein sequence ID" value="KKY19947.1"/>
    <property type="molecule type" value="Genomic_DNA"/>
</dbReference>
<keyword evidence="2" id="KW-1185">Reference proteome</keyword>
<proteinExistence type="predicted"/>
<reference evidence="1 2" key="1">
    <citation type="submission" date="2015-05" db="EMBL/GenBank/DDBJ databases">
        <title>Distinctive expansion of gene families associated with plant cell wall degradation and secondary metabolism in the genomes of grapevine trunk pathogens.</title>
        <authorList>
            <person name="Lawrence D.P."/>
            <person name="Travadon R."/>
            <person name="Rolshausen P.E."/>
            <person name="Baumgartner K."/>
        </authorList>
    </citation>
    <scope>NUCLEOTIDE SEQUENCE [LARGE SCALE GENOMIC DNA]</scope>
    <source>
        <strain evidence="1">UCRPC4</strain>
    </source>
</reference>
<reference evidence="1 2" key="2">
    <citation type="submission" date="2015-05" db="EMBL/GenBank/DDBJ databases">
        <authorList>
            <person name="Morales-Cruz A."/>
            <person name="Amrine K.C."/>
            <person name="Cantu D."/>
        </authorList>
    </citation>
    <scope>NUCLEOTIDE SEQUENCE [LARGE SCALE GENOMIC DNA]</scope>
    <source>
        <strain evidence="1">UCRPC4</strain>
    </source>
</reference>
<dbReference type="InterPro" id="IPR029032">
    <property type="entry name" value="AhpD-like"/>
</dbReference>
<dbReference type="AlphaFoldDB" id="A0A0G2EAE4"/>
<protein>
    <submittedName>
        <fullName evidence="1">Putative conserved mitochondrial protein</fullName>
    </submittedName>
</protein>
<sequence>MSKLSQPLKELISAAHAKPGPVPAPKNIRSIFDSISKDAASKKVGLPAWLTLSTATTMTMNSPESLLQLHDLVSSSGDKARSIYAAELMREVGLKCISFNGIPRTINMLGAFHSGLPSSISSSLSTTPTRNITPSNLTTSQARGRSLWNSVYIPFQDKLLSKLGESHPDLPVHILESHYAGLLSDPVPVTQRPSGAKVGRILTSLTALACLRSQTGVGPQVTSHVFGLRKAFGDGSFEAEGEEQVEGAKWLATDEGSIWALQLVDSIVSGIGEGRGTSFAPGIEKAKL</sequence>
<dbReference type="InterPro" id="IPR052999">
    <property type="entry name" value="PTS1_Protein"/>
</dbReference>
<evidence type="ECO:0000313" key="1">
    <source>
        <dbReference type="EMBL" id="KKY19947.1"/>
    </source>
</evidence>
<organism evidence="1 2">
    <name type="scientific">Phaeomoniella chlamydospora</name>
    <name type="common">Phaeoacremonium chlamydosporum</name>
    <dbReference type="NCBI Taxonomy" id="158046"/>
    <lineage>
        <taxon>Eukaryota</taxon>
        <taxon>Fungi</taxon>
        <taxon>Dikarya</taxon>
        <taxon>Ascomycota</taxon>
        <taxon>Pezizomycotina</taxon>
        <taxon>Eurotiomycetes</taxon>
        <taxon>Chaetothyriomycetidae</taxon>
        <taxon>Phaeomoniellales</taxon>
        <taxon>Phaeomoniellaceae</taxon>
        <taxon>Phaeomoniella</taxon>
    </lineage>
</organism>
<dbReference type="Gene3D" id="1.20.1290.10">
    <property type="entry name" value="AhpD-like"/>
    <property type="match status" value="1"/>
</dbReference>
<evidence type="ECO:0000313" key="2">
    <source>
        <dbReference type="Proteomes" id="UP000053317"/>
    </source>
</evidence>
<dbReference type="PANTHER" id="PTHR28180:SF2">
    <property type="entry name" value="PEROXISOMAL PROTEIN 2"/>
    <property type="match status" value="1"/>
</dbReference>
<name>A0A0G2EAE4_PHACM</name>
<accession>A0A0G2EAE4</accession>
<dbReference type="PANTHER" id="PTHR28180">
    <property type="entry name" value="CONSERVED MITOCHONDRIAL PROTEIN-RELATED"/>
    <property type="match status" value="1"/>
</dbReference>
<dbReference type="Proteomes" id="UP000053317">
    <property type="component" value="Unassembled WGS sequence"/>
</dbReference>
<dbReference type="OrthoDB" id="5392202at2759"/>
<comment type="caution">
    <text evidence="1">The sequence shown here is derived from an EMBL/GenBank/DDBJ whole genome shotgun (WGS) entry which is preliminary data.</text>
</comment>
<gene>
    <name evidence="1" type="ORF">UCRPC4_g04374</name>
</gene>